<feature type="active site" description="Phosphocysteine intermediate; for EIIB activity" evidence="11">
    <location>
        <position position="26"/>
    </location>
</feature>
<evidence type="ECO:0000256" key="7">
    <source>
        <dbReference type="ARBA" id="ARBA00022692"/>
    </source>
</evidence>
<feature type="domain" description="PTS EIIA type-1" evidence="13">
    <location>
        <begin position="509"/>
        <end position="613"/>
    </location>
</feature>
<dbReference type="InterPro" id="IPR011055">
    <property type="entry name" value="Dup_hybrid_motif"/>
</dbReference>
<reference evidence="17" key="1">
    <citation type="journal article" date="2019" name="Int. J. Syst. Evol. Microbiol.">
        <title>The Global Catalogue of Microorganisms (GCM) 10K type strain sequencing project: providing services to taxonomists for standard genome sequencing and annotation.</title>
        <authorList>
            <consortium name="The Broad Institute Genomics Platform"/>
            <consortium name="The Broad Institute Genome Sequencing Center for Infectious Disease"/>
            <person name="Wu L."/>
            <person name="Ma J."/>
        </authorList>
    </citation>
    <scope>NUCLEOTIDE SEQUENCE [LARGE SCALE GENOMIC DNA]</scope>
    <source>
        <strain evidence="17">KCTC 33575</strain>
    </source>
</reference>
<dbReference type="Pfam" id="PF00367">
    <property type="entry name" value="PTS_EIIB"/>
    <property type="match status" value="1"/>
</dbReference>
<dbReference type="PANTHER" id="PTHR30175:SF1">
    <property type="entry name" value="PTS SYSTEM ARBUTIN-, CELLOBIOSE-, AND SALICIN-SPECIFIC EIIBC COMPONENT-RELATED"/>
    <property type="match status" value="1"/>
</dbReference>
<evidence type="ECO:0000256" key="1">
    <source>
        <dbReference type="ARBA" id="ARBA00004651"/>
    </source>
</evidence>
<keyword evidence="2" id="KW-0813">Transport</keyword>
<comment type="subcellular location">
    <subcellularLocation>
        <location evidence="1">Cell membrane</location>
        <topology evidence="1">Multi-pass membrane protein</topology>
    </subcellularLocation>
</comment>
<dbReference type="InterPro" id="IPR050558">
    <property type="entry name" value="PTS_Sugar-Specific_Components"/>
</dbReference>
<sequence length="644" mass="70024">MKYEQLAKDIIENVGGEKNVKSVFHCVTRLRFKLHDERKVNTEVLESLEGVVSVRQSGGQYQVIVGNHVAEVYKEITNVTNLNNNDSKNDSDDNEKNIMSKLIDIISGIFLPILGILAATGMIKGLNALLSAIGLLEESDGTYQVLNIIGDGLFHFFPIFLGYTAIKRFGGTPFLGMAIGAALVYPGVQEILDGEAMYVLFEGTVFESPVYITFLGIPVILMSYATSVIPIIISTFFAAKLEGFFNRVIPSVVRSFLVPFFTLLVIVPITFMVIGPIATWLSQILGEAVLNVYDLNPTIAGLFLGGFWQVIVMFGLHWGIVPIAINNLATFGTDPILAMVFAASFAQIGAVLGVWLKTNNKNLKSLSIPAFISGIFGVTEPAIYGITLPKKRPFFFSLIGAGAGGAIIGFFGGAAYLFGGLGIFQIPAFINPEGIDRGFYGQIISIPVAFVIGFLLTYFLGRINKEESPVEEEESVQSVKETLTKKNIKNETVFSPLEGRVISLPSIEDPAFSSGALGRGVAIEPFTGKLVSPVSGVVTVLFPTYHAVGIKTDQGAEVLMHIGMDTVQLEGQYFTGHVEQGQRVEQGQLLVEFDIEKIKGEGYSLVTPLVITNTDDYEEIIIAEENDVSEEQPLIILEAEVEDK</sequence>
<dbReference type="Gene3D" id="2.70.70.10">
    <property type="entry name" value="Glucose Permease (Domain IIA)"/>
    <property type="match status" value="1"/>
</dbReference>
<feature type="domain" description="PTS EIIB type-1" evidence="14">
    <location>
        <begin position="4"/>
        <end position="86"/>
    </location>
</feature>
<dbReference type="InterPro" id="IPR036878">
    <property type="entry name" value="Glu_permease_IIB"/>
</dbReference>
<evidence type="ECO:0000256" key="11">
    <source>
        <dbReference type="PROSITE-ProRule" id="PRU00421"/>
    </source>
</evidence>
<evidence type="ECO:0000256" key="6">
    <source>
        <dbReference type="ARBA" id="ARBA00022683"/>
    </source>
</evidence>
<dbReference type="Proteomes" id="UP001597519">
    <property type="component" value="Unassembled WGS sequence"/>
</dbReference>
<dbReference type="Pfam" id="PF02378">
    <property type="entry name" value="PTS_EIIC"/>
    <property type="match status" value="1"/>
</dbReference>
<dbReference type="PROSITE" id="PS01035">
    <property type="entry name" value="PTS_EIIB_TYPE_1_CYS"/>
    <property type="match status" value="1"/>
</dbReference>
<dbReference type="Gene3D" id="3.30.1360.60">
    <property type="entry name" value="Glucose permease domain IIB"/>
    <property type="match status" value="1"/>
</dbReference>
<keyword evidence="8" id="KW-0418">Kinase</keyword>
<organism evidence="16 17">
    <name type="scientific">Corticicoccus populi</name>
    <dbReference type="NCBI Taxonomy" id="1812821"/>
    <lineage>
        <taxon>Bacteria</taxon>
        <taxon>Bacillati</taxon>
        <taxon>Bacillota</taxon>
        <taxon>Bacilli</taxon>
        <taxon>Bacillales</taxon>
        <taxon>Staphylococcaceae</taxon>
        <taxon>Corticicoccus</taxon>
    </lineage>
</organism>
<feature type="transmembrane region" description="Helical" evidence="12">
    <location>
        <begin position="368"/>
        <end position="387"/>
    </location>
</feature>
<keyword evidence="6" id="KW-0598">Phosphotransferase system</keyword>
<evidence type="ECO:0000259" key="13">
    <source>
        <dbReference type="PROSITE" id="PS51093"/>
    </source>
</evidence>
<feature type="transmembrane region" description="Helical" evidence="12">
    <location>
        <begin position="336"/>
        <end position="356"/>
    </location>
</feature>
<dbReference type="PROSITE" id="PS51098">
    <property type="entry name" value="PTS_EIIB_TYPE_1"/>
    <property type="match status" value="1"/>
</dbReference>
<dbReference type="Pfam" id="PF00358">
    <property type="entry name" value="PTS_EIIA_1"/>
    <property type="match status" value="1"/>
</dbReference>
<evidence type="ECO:0000256" key="10">
    <source>
        <dbReference type="ARBA" id="ARBA00023136"/>
    </source>
</evidence>
<dbReference type="InterPro" id="IPR003352">
    <property type="entry name" value="PTS_EIIC"/>
</dbReference>
<gene>
    <name evidence="16" type="ORF">ACFSX4_11975</name>
</gene>
<evidence type="ECO:0000256" key="3">
    <source>
        <dbReference type="ARBA" id="ARBA00022475"/>
    </source>
</evidence>
<evidence type="ECO:0000256" key="5">
    <source>
        <dbReference type="ARBA" id="ARBA00022679"/>
    </source>
</evidence>
<dbReference type="EMBL" id="JBHUOQ010000004">
    <property type="protein sequence ID" value="MFD2831183.1"/>
    <property type="molecule type" value="Genomic_DNA"/>
</dbReference>
<feature type="transmembrane region" description="Helical" evidence="12">
    <location>
        <begin position="173"/>
        <end position="192"/>
    </location>
</feature>
<dbReference type="GO" id="GO:0016740">
    <property type="term" value="F:transferase activity"/>
    <property type="evidence" value="ECO:0007669"/>
    <property type="project" value="UniProtKB-KW"/>
</dbReference>
<feature type="domain" description="PTS EIIC type-1" evidence="15">
    <location>
        <begin position="104"/>
        <end position="472"/>
    </location>
</feature>
<keyword evidence="3" id="KW-1003">Cell membrane</keyword>
<dbReference type="RefSeq" id="WP_377775162.1">
    <property type="nucleotide sequence ID" value="NZ_JBHUOQ010000004.1"/>
</dbReference>
<dbReference type="PANTHER" id="PTHR30175">
    <property type="entry name" value="PHOSPHOTRANSFERASE SYSTEM TRANSPORT PROTEIN"/>
    <property type="match status" value="1"/>
</dbReference>
<comment type="caution">
    <text evidence="16">The sequence shown here is derived from an EMBL/GenBank/DDBJ whole genome shotgun (WGS) entry which is preliminary data.</text>
</comment>
<feature type="transmembrane region" description="Helical" evidence="12">
    <location>
        <begin position="212"/>
        <end position="239"/>
    </location>
</feature>
<keyword evidence="10 12" id="KW-0472">Membrane</keyword>
<dbReference type="NCBIfam" id="TIGR01995">
    <property type="entry name" value="PTS-II-ABC-beta"/>
    <property type="match status" value="1"/>
</dbReference>
<dbReference type="InterPro" id="IPR013013">
    <property type="entry name" value="PTS_EIIC_1"/>
</dbReference>
<dbReference type="NCBIfam" id="TIGR00830">
    <property type="entry name" value="PTBA"/>
    <property type="match status" value="1"/>
</dbReference>
<protein>
    <submittedName>
        <fullName evidence="16">Beta-glucoside-specific PTS transporter subunit IIABC</fullName>
        <ecNumber evidence="16">2.7.1.-</ecNumber>
    </submittedName>
</protein>
<feature type="transmembrane region" description="Helical" evidence="12">
    <location>
        <begin position="260"/>
        <end position="281"/>
    </location>
</feature>
<evidence type="ECO:0000256" key="9">
    <source>
        <dbReference type="ARBA" id="ARBA00022989"/>
    </source>
</evidence>
<feature type="transmembrane region" description="Helical" evidence="12">
    <location>
        <begin position="394"/>
        <end position="419"/>
    </location>
</feature>
<dbReference type="PROSITE" id="PS51093">
    <property type="entry name" value="PTS_EIIA_TYPE_1"/>
    <property type="match status" value="1"/>
</dbReference>
<dbReference type="SUPFAM" id="SSF55604">
    <property type="entry name" value="Glucose permease domain IIB"/>
    <property type="match status" value="1"/>
</dbReference>
<dbReference type="PROSITE" id="PS00371">
    <property type="entry name" value="PTS_EIIA_TYPE_1_HIS"/>
    <property type="match status" value="1"/>
</dbReference>
<name>A0ABW5WY34_9STAP</name>
<evidence type="ECO:0000256" key="8">
    <source>
        <dbReference type="ARBA" id="ARBA00022777"/>
    </source>
</evidence>
<keyword evidence="5 16" id="KW-0808">Transferase</keyword>
<dbReference type="InterPro" id="IPR018113">
    <property type="entry name" value="PTrfase_EIIB_Cys"/>
</dbReference>
<dbReference type="InterPro" id="IPR001996">
    <property type="entry name" value="PTS_IIB_1"/>
</dbReference>
<dbReference type="CDD" id="cd00212">
    <property type="entry name" value="PTS_IIB_glc"/>
    <property type="match status" value="1"/>
</dbReference>
<dbReference type="PROSITE" id="PS51103">
    <property type="entry name" value="PTS_EIIC_TYPE_1"/>
    <property type="match status" value="1"/>
</dbReference>
<evidence type="ECO:0000259" key="14">
    <source>
        <dbReference type="PROSITE" id="PS51098"/>
    </source>
</evidence>
<feature type="transmembrane region" description="Helical" evidence="12">
    <location>
        <begin position="143"/>
        <end position="166"/>
    </location>
</feature>
<accession>A0ABW5WY34</accession>
<keyword evidence="9 12" id="KW-1133">Transmembrane helix</keyword>
<evidence type="ECO:0000256" key="2">
    <source>
        <dbReference type="ARBA" id="ARBA00022448"/>
    </source>
</evidence>
<evidence type="ECO:0000313" key="17">
    <source>
        <dbReference type="Proteomes" id="UP001597519"/>
    </source>
</evidence>
<dbReference type="InterPro" id="IPR011297">
    <property type="entry name" value="PTS_IIABC_b_glu"/>
</dbReference>
<feature type="transmembrane region" description="Helical" evidence="12">
    <location>
        <begin position="102"/>
        <end position="123"/>
    </location>
</feature>
<evidence type="ECO:0000313" key="16">
    <source>
        <dbReference type="EMBL" id="MFD2831183.1"/>
    </source>
</evidence>
<dbReference type="InterPro" id="IPR001127">
    <property type="entry name" value="PTS_EIIA_1_perm"/>
</dbReference>
<feature type="transmembrane region" description="Helical" evidence="12">
    <location>
        <begin position="301"/>
        <end position="324"/>
    </location>
</feature>
<evidence type="ECO:0000256" key="4">
    <source>
        <dbReference type="ARBA" id="ARBA00022597"/>
    </source>
</evidence>
<evidence type="ECO:0000259" key="15">
    <source>
        <dbReference type="PROSITE" id="PS51103"/>
    </source>
</evidence>
<proteinExistence type="predicted"/>
<keyword evidence="17" id="KW-1185">Reference proteome</keyword>
<keyword evidence="7 12" id="KW-0812">Transmembrane</keyword>
<keyword evidence="4" id="KW-0762">Sugar transport</keyword>
<feature type="transmembrane region" description="Helical" evidence="12">
    <location>
        <begin position="439"/>
        <end position="460"/>
    </location>
</feature>
<dbReference type="SUPFAM" id="SSF51261">
    <property type="entry name" value="Duplicated hybrid motif"/>
    <property type="match status" value="1"/>
</dbReference>
<evidence type="ECO:0000256" key="12">
    <source>
        <dbReference type="SAM" id="Phobius"/>
    </source>
</evidence>
<dbReference type="EC" id="2.7.1.-" evidence="16"/>